<gene>
    <name evidence="2" type="ORF">FM115_09210</name>
</gene>
<dbReference type="PRINTS" id="PR00598">
    <property type="entry name" value="HTHMARR"/>
</dbReference>
<dbReference type="RefSeq" id="WP_087059524.1">
    <property type="nucleotide sequence ID" value="NZ_FUKW01000132.1"/>
</dbReference>
<dbReference type="GO" id="GO:0003700">
    <property type="term" value="F:DNA-binding transcription factor activity"/>
    <property type="evidence" value="ECO:0007669"/>
    <property type="project" value="InterPro"/>
</dbReference>
<accession>A0A1R4KC35</accession>
<dbReference type="PANTHER" id="PTHR33164:SF43">
    <property type="entry name" value="HTH-TYPE TRANSCRIPTIONAL REPRESSOR YETL"/>
    <property type="match status" value="1"/>
</dbReference>
<proteinExistence type="predicted"/>
<dbReference type="AlphaFoldDB" id="A0A1R4KC35"/>
<protein>
    <submittedName>
        <fullName evidence="2">Transcriptional regulator, MarR family</fullName>
    </submittedName>
</protein>
<dbReference type="InterPro" id="IPR036388">
    <property type="entry name" value="WH-like_DNA-bd_sf"/>
</dbReference>
<dbReference type="PROSITE" id="PS50995">
    <property type="entry name" value="HTH_MARR_2"/>
    <property type="match status" value="1"/>
</dbReference>
<dbReference type="InterPro" id="IPR000835">
    <property type="entry name" value="HTH_MarR-typ"/>
</dbReference>
<name>A0A1R4KC35_9LACT</name>
<dbReference type="GO" id="GO:0006950">
    <property type="term" value="P:response to stress"/>
    <property type="evidence" value="ECO:0007669"/>
    <property type="project" value="TreeGrafter"/>
</dbReference>
<dbReference type="Gene3D" id="1.10.10.10">
    <property type="entry name" value="Winged helix-like DNA-binding domain superfamily/Winged helix DNA-binding domain"/>
    <property type="match status" value="1"/>
</dbReference>
<evidence type="ECO:0000259" key="1">
    <source>
        <dbReference type="PROSITE" id="PS50995"/>
    </source>
</evidence>
<dbReference type="PANTHER" id="PTHR33164">
    <property type="entry name" value="TRANSCRIPTIONAL REGULATOR, MARR FAMILY"/>
    <property type="match status" value="1"/>
</dbReference>
<dbReference type="Proteomes" id="UP000195611">
    <property type="component" value="Unassembled WGS sequence"/>
</dbReference>
<dbReference type="Pfam" id="PF09339">
    <property type="entry name" value="HTH_IclR"/>
    <property type="match status" value="1"/>
</dbReference>
<dbReference type="InterPro" id="IPR005471">
    <property type="entry name" value="Tscrpt_reg_IclR_N"/>
</dbReference>
<dbReference type="InterPro" id="IPR036390">
    <property type="entry name" value="WH_DNA-bd_sf"/>
</dbReference>
<evidence type="ECO:0000313" key="2">
    <source>
        <dbReference type="EMBL" id="SJN41971.1"/>
    </source>
</evidence>
<organism evidence="2 3">
    <name type="scientific">Marinilactibacillus psychrotolerans 42ea</name>
    <dbReference type="NCBI Taxonomy" id="1255609"/>
    <lineage>
        <taxon>Bacteria</taxon>
        <taxon>Bacillati</taxon>
        <taxon>Bacillota</taxon>
        <taxon>Bacilli</taxon>
        <taxon>Lactobacillales</taxon>
        <taxon>Carnobacteriaceae</taxon>
        <taxon>Marinilactibacillus</taxon>
    </lineage>
</organism>
<dbReference type="SUPFAM" id="SSF46785">
    <property type="entry name" value="Winged helix' DNA-binding domain"/>
    <property type="match status" value="1"/>
</dbReference>
<dbReference type="InterPro" id="IPR039422">
    <property type="entry name" value="MarR/SlyA-like"/>
</dbReference>
<dbReference type="SMART" id="SM00347">
    <property type="entry name" value="HTH_MARR"/>
    <property type="match status" value="1"/>
</dbReference>
<feature type="domain" description="HTH marR-type" evidence="1">
    <location>
        <begin position="7"/>
        <end position="137"/>
    </location>
</feature>
<sequence>MPQSVDTNEILLKLADLQSLYKVMTQNLLHDYNLSASALNLIEILGEEQATLKSITEQSQLDKSTISRQMNTLVRNGLVVKTTGADKRYAYFTLSENAKSKFQKYNTAAQKTFSDILAGWTEEEKQLLSVLIGRLNRSLTNGLSGIQSL</sequence>
<dbReference type="EMBL" id="FUKW01000132">
    <property type="protein sequence ID" value="SJN41971.1"/>
    <property type="molecule type" value="Genomic_DNA"/>
</dbReference>
<evidence type="ECO:0000313" key="3">
    <source>
        <dbReference type="Proteomes" id="UP000195611"/>
    </source>
</evidence>
<reference evidence="2 3" key="1">
    <citation type="submission" date="2017-02" db="EMBL/GenBank/DDBJ databases">
        <authorList>
            <person name="Peterson S.W."/>
        </authorList>
    </citation>
    <scope>NUCLEOTIDE SEQUENCE [LARGE SCALE GENOMIC DNA]</scope>
    <source>
        <strain evidence="2 3">42ea</strain>
    </source>
</reference>